<evidence type="ECO:0000256" key="3">
    <source>
        <dbReference type="ARBA" id="ARBA00023002"/>
    </source>
</evidence>
<dbReference type="Pfam" id="PF00255">
    <property type="entry name" value="GSHPx"/>
    <property type="match status" value="1"/>
</dbReference>
<dbReference type="InterPro" id="IPR000889">
    <property type="entry name" value="Glutathione_peroxidase"/>
</dbReference>
<dbReference type="OrthoDB" id="446890at2759"/>
<dbReference type="PIRSF" id="PIRSF000303">
    <property type="entry name" value="Glutathion_perox"/>
    <property type="match status" value="1"/>
</dbReference>
<comment type="caution">
    <text evidence="7">The sequence shown here is derived from an EMBL/GenBank/DDBJ whole genome shotgun (WGS) entry which is preliminary data.</text>
</comment>
<evidence type="ECO:0000256" key="2">
    <source>
        <dbReference type="ARBA" id="ARBA00022559"/>
    </source>
</evidence>
<dbReference type="PRINTS" id="PR01011">
    <property type="entry name" value="GLUTPROXDASE"/>
</dbReference>
<sequence>MMQTRAPTMTTRPAIGRAVRPAVRSAVRPQALFGFGKTAEPETMSEFYSFAVKDIDGKNFQMSSLKNKAVLVVNLASACGFTPQYEELQELYNKYSKQGFVVLGFPCNQFGAQEPGSNQSIKQFAKSSYGVTFPLMSKVDVNGPGAEPLFDWLKTQKGGILTSDIKWNFSKFLVNKEGDVVGRYGSTSAPLSLENDIKKALV</sequence>
<reference evidence="7" key="1">
    <citation type="journal article" date="2020" name="bioRxiv">
        <title>Comparative genomics of Chlamydomonas.</title>
        <authorList>
            <person name="Craig R.J."/>
            <person name="Hasan A.R."/>
            <person name="Ness R.W."/>
            <person name="Keightley P.D."/>
        </authorList>
    </citation>
    <scope>NUCLEOTIDE SEQUENCE</scope>
    <source>
        <strain evidence="7">SAG 7.73</strain>
    </source>
</reference>
<dbReference type="SUPFAM" id="SSF52833">
    <property type="entry name" value="Thioredoxin-like"/>
    <property type="match status" value="1"/>
</dbReference>
<dbReference type="FunFam" id="3.40.30.10:FF:000010">
    <property type="entry name" value="Glutathione peroxidase"/>
    <property type="match status" value="1"/>
</dbReference>
<organism evidence="7 8">
    <name type="scientific">Chlamydomonas incerta</name>
    <dbReference type="NCBI Taxonomy" id="51695"/>
    <lineage>
        <taxon>Eukaryota</taxon>
        <taxon>Viridiplantae</taxon>
        <taxon>Chlorophyta</taxon>
        <taxon>core chlorophytes</taxon>
        <taxon>Chlorophyceae</taxon>
        <taxon>CS clade</taxon>
        <taxon>Chlamydomonadales</taxon>
        <taxon>Chlamydomonadaceae</taxon>
        <taxon>Chlamydomonas</taxon>
    </lineage>
</organism>
<keyword evidence="2 5" id="KW-0575">Peroxidase</keyword>
<feature type="active site" evidence="4">
    <location>
        <position position="79"/>
    </location>
</feature>
<evidence type="ECO:0000256" key="1">
    <source>
        <dbReference type="ARBA" id="ARBA00006926"/>
    </source>
</evidence>
<dbReference type="Proteomes" id="UP000650467">
    <property type="component" value="Unassembled WGS sequence"/>
</dbReference>
<dbReference type="PROSITE" id="PS51352">
    <property type="entry name" value="THIOREDOXIN_2"/>
    <property type="match status" value="1"/>
</dbReference>
<evidence type="ECO:0000259" key="6">
    <source>
        <dbReference type="PROSITE" id="PS51352"/>
    </source>
</evidence>
<dbReference type="InterPro" id="IPR036249">
    <property type="entry name" value="Thioredoxin-like_sf"/>
</dbReference>
<dbReference type="PANTHER" id="PTHR11592">
    <property type="entry name" value="GLUTATHIONE PEROXIDASE"/>
    <property type="match status" value="1"/>
</dbReference>
<dbReference type="GO" id="GO:0006979">
    <property type="term" value="P:response to oxidative stress"/>
    <property type="evidence" value="ECO:0007669"/>
    <property type="project" value="InterPro"/>
</dbReference>
<keyword evidence="8" id="KW-1185">Reference proteome</keyword>
<dbReference type="Gene3D" id="3.40.30.10">
    <property type="entry name" value="Glutaredoxin"/>
    <property type="match status" value="1"/>
</dbReference>
<evidence type="ECO:0000256" key="4">
    <source>
        <dbReference type="PIRSR" id="PIRSR000303-1"/>
    </source>
</evidence>
<accession>A0A835W907</accession>
<evidence type="ECO:0000256" key="5">
    <source>
        <dbReference type="RuleBase" id="RU000499"/>
    </source>
</evidence>
<dbReference type="AlphaFoldDB" id="A0A835W907"/>
<gene>
    <name evidence="7" type="ORF">HXX76_002361</name>
</gene>
<dbReference type="EMBL" id="JAEHOC010000004">
    <property type="protein sequence ID" value="KAG2442274.1"/>
    <property type="molecule type" value="Genomic_DNA"/>
</dbReference>
<dbReference type="InterPro" id="IPR029760">
    <property type="entry name" value="GPX_CS"/>
</dbReference>
<evidence type="ECO:0000313" key="8">
    <source>
        <dbReference type="Proteomes" id="UP000650467"/>
    </source>
</evidence>
<protein>
    <recommendedName>
        <fullName evidence="5">Glutathione peroxidase</fullName>
    </recommendedName>
</protein>
<dbReference type="CDD" id="cd00340">
    <property type="entry name" value="GSH_Peroxidase"/>
    <property type="match status" value="1"/>
</dbReference>
<dbReference type="PROSITE" id="PS00763">
    <property type="entry name" value="GLUTATHIONE_PEROXID_2"/>
    <property type="match status" value="1"/>
</dbReference>
<name>A0A835W907_CHLIN</name>
<proteinExistence type="inferred from homology"/>
<comment type="similarity">
    <text evidence="1 5">Belongs to the glutathione peroxidase family.</text>
</comment>
<dbReference type="PANTHER" id="PTHR11592:SF78">
    <property type="entry name" value="GLUTATHIONE PEROXIDASE"/>
    <property type="match status" value="1"/>
</dbReference>
<dbReference type="GO" id="GO:0004601">
    <property type="term" value="F:peroxidase activity"/>
    <property type="evidence" value="ECO:0007669"/>
    <property type="project" value="UniProtKB-KW"/>
</dbReference>
<dbReference type="PROSITE" id="PS51355">
    <property type="entry name" value="GLUTATHIONE_PEROXID_3"/>
    <property type="match status" value="1"/>
</dbReference>
<feature type="domain" description="Thioredoxin" evidence="6">
    <location>
        <begin position="41"/>
        <end position="202"/>
    </location>
</feature>
<keyword evidence="3 5" id="KW-0560">Oxidoreductase</keyword>
<dbReference type="InterPro" id="IPR013766">
    <property type="entry name" value="Thioredoxin_domain"/>
</dbReference>
<evidence type="ECO:0000313" key="7">
    <source>
        <dbReference type="EMBL" id="KAG2442274.1"/>
    </source>
</evidence>